<keyword evidence="3" id="KW-1185">Reference proteome</keyword>
<protein>
    <submittedName>
        <fullName evidence="2">Uncharacterized protein</fullName>
    </submittedName>
</protein>
<sequence length="99" mass="11122">MLRAALVLLTVLAPAGAIRAEGIKEYQIRRLLMLKTECTVSGLQVEELEGGASRFRAGCENVSHYPDGVEIQCPNTEDDRECRILTARREFPHLRALQR</sequence>
<feature type="chain" id="PRO_5043551369" evidence="1">
    <location>
        <begin position="20"/>
        <end position="99"/>
    </location>
</feature>
<keyword evidence="1" id="KW-0732">Signal</keyword>
<reference evidence="2" key="1">
    <citation type="journal article" date="2016" name="Front. Microbiol.">
        <title>Genome Sequence of the Piezophilic, Mesophilic Sulfate-Reducing Bacterium Desulfovibrio indicus J2T.</title>
        <authorList>
            <person name="Cao J."/>
            <person name="Maignien L."/>
            <person name="Shao Z."/>
            <person name="Alain K."/>
            <person name="Jebbar M."/>
        </authorList>
    </citation>
    <scope>NUCLEOTIDE SEQUENCE</scope>
    <source>
        <strain evidence="2">DSM 16372</strain>
    </source>
</reference>
<gene>
    <name evidence="2" type="ORF">BHAOGJBA_4963</name>
</gene>
<dbReference type="Proteomes" id="UP001055247">
    <property type="component" value="Unassembled WGS sequence"/>
</dbReference>
<reference evidence="2" key="2">
    <citation type="submission" date="2021-08" db="EMBL/GenBank/DDBJ databases">
        <authorList>
            <person name="Tani A."/>
            <person name="Ola A."/>
            <person name="Ogura Y."/>
            <person name="Katsura K."/>
            <person name="Hayashi T."/>
        </authorList>
    </citation>
    <scope>NUCLEOTIDE SEQUENCE</scope>
    <source>
        <strain evidence="2">DSM 16372</strain>
    </source>
</reference>
<comment type="caution">
    <text evidence="2">The sequence shown here is derived from an EMBL/GenBank/DDBJ whole genome shotgun (WGS) entry which is preliminary data.</text>
</comment>
<dbReference type="EMBL" id="BPQO01000027">
    <property type="protein sequence ID" value="GJD91415.1"/>
    <property type="molecule type" value="Genomic_DNA"/>
</dbReference>
<dbReference type="AlphaFoldDB" id="A0AAV4ZS83"/>
<evidence type="ECO:0000313" key="3">
    <source>
        <dbReference type="Proteomes" id="UP001055247"/>
    </source>
</evidence>
<feature type="signal peptide" evidence="1">
    <location>
        <begin position="1"/>
        <end position="19"/>
    </location>
</feature>
<name>A0AAV4ZS83_9HYPH</name>
<accession>A0AAV4ZS83</accession>
<proteinExistence type="predicted"/>
<dbReference type="RefSeq" id="WP_066919225.1">
    <property type="nucleotide sequence ID" value="NZ_BPQO01000027.1"/>
</dbReference>
<evidence type="ECO:0000256" key="1">
    <source>
        <dbReference type="SAM" id="SignalP"/>
    </source>
</evidence>
<evidence type="ECO:0000313" key="2">
    <source>
        <dbReference type="EMBL" id="GJD91415.1"/>
    </source>
</evidence>
<organism evidence="2 3">
    <name type="scientific">Methylobacterium hispanicum</name>
    <dbReference type="NCBI Taxonomy" id="270350"/>
    <lineage>
        <taxon>Bacteria</taxon>
        <taxon>Pseudomonadati</taxon>
        <taxon>Pseudomonadota</taxon>
        <taxon>Alphaproteobacteria</taxon>
        <taxon>Hyphomicrobiales</taxon>
        <taxon>Methylobacteriaceae</taxon>
        <taxon>Methylobacterium</taxon>
    </lineage>
</organism>